<dbReference type="AlphaFoldDB" id="A0A1F6DF40"/>
<dbReference type="GO" id="GO:0003676">
    <property type="term" value="F:nucleic acid binding"/>
    <property type="evidence" value="ECO:0007669"/>
    <property type="project" value="InterPro"/>
</dbReference>
<keyword evidence="1" id="KW-0378">Hydrolase</keyword>
<dbReference type="GO" id="GO:0004527">
    <property type="term" value="F:exonuclease activity"/>
    <property type="evidence" value="ECO:0007669"/>
    <property type="project" value="UniProtKB-KW"/>
</dbReference>
<name>A0A1F6DF40_9BACT</name>
<evidence type="ECO:0000313" key="2">
    <source>
        <dbReference type="Proteomes" id="UP000178794"/>
    </source>
</evidence>
<dbReference type="InterPro" id="IPR036397">
    <property type="entry name" value="RNaseH_sf"/>
</dbReference>
<evidence type="ECO:0000313" key="1">
    <source>
        <dbReference type="EMBL" id="OGG59632.1"/>
    </source>
</evidence>
<sequence>MTYFVVDIESDGPVPGLYSMISFGAVILNRKLNRTYYGTIRPISTEWIPEALAVSGHTRDETLLFENPEVVMPAFATWVHDNTKSGTKAVFVSDNNGYDFSFMAYYLWRYTGSCVFGHTSRNINDLYRGMQKTLDCSFDHLRGRSLDHNPVRDAIANAEALLKMRQLGLCLKL</sequence>
<dbReference type="SUPFAM" id="SSF53098">
    <property type="entry name" value="Ribonuclease H-like"/>
    <property type="match status" value="1"/>
</dbReference>
<dbReference type="EMBL" id="MFLF01000013">
    <property type="protein sequence ID" value="OGG59632.1"/>
    <property type="molecule type" value="Genomic_DNA"/>
</dbReference>
<reference evidence="1 2" key="1">
    <citation type="journal article" date="2016" name="Nat. Commun.">
        <title>Thousands of microbial genomes shed light on interconnected biogeochemical processes in an aquifer system.</title>
        <authorList>
            <person name="Anantharaman K."/>
            <person name="Brown C.T."/>
            <person name="Hug L.A."/>
            <person name="Sharon I."/>
            <person name="Castelle C.J."/>
            <person name="Probst A.J."/>
            <person name="Thomas B.C."/>
            <person name="Singh A."/>
            <person name="Wilkins M.J."/>
            <person name="Karaoz U."/>
            <person name="Brodie E.L."/>
            <person name="Williams K.H."/>
            <person name="Hubbard S.S."/>
            <person name="Banfield J.F."/>
        </authorList>
    </citation>
    <scope>NUCLEOTIDE SEQUENCE [LARGE SCALE GENOMIC DNA]</scope>
</reference>
<dbReference type="Proteomes" id="UP000178794">
    <property type="component" value="Unassembled WGS sequence"/>
</dbReference>
<organism evidence="1 2">
    <name type="scientific">Candidatus Kaiserbacteria bacterium RIFCSPHIGHO2_02_FULL_50_50</name>
    <dbReference type="NCBI Taxonomy" id="1798492"/>
    <lineage>
        <taxon>Bacteria</taxon>
        <taxon>Candidatus Kaiseribacteriota</taxon>
    </lineage>
</organism>
<gene>
    <name evidence="1" type="ORF">A3C89_00230</name>
</gene>
<dbReference type="Gene3D" id="3.30.420.10">
    <property type="entry name" value="Ribonuclease H-like superfamily/Ribonuclease H"/>
    <property type="match status" value="1"/>
</dbReference>
<dbReference type="InterPro" id="IPR012337">
    <property type="entry name" value="RNaseH-like_sf"/>
</dbReference>
<accession>A0A1F6DF40</accession>
<keyword evidence="1" id="KW-0269">Exonuclease</keyword>
<dbReference type="STRING" id="1798492.A3C89_00230"/>
<protein>
    <submittedName>
        <fullName evidence="1">Exonuclease</fullName>
    </submittedName>
</protein>
<proteinExistence type="predicted"/>
<keyword evidence="1" id="KW-0540">Nuclease</keyword>
<comment type="caution">
    <text evidence="1">The sequence shown here is derived from an EMBL/GenBank/DDBJ whole genome shotgun (WGS) entry which is preliminary data.</text>
</comment>